<keyword evidence="1" id="KW-0812">Transmembrane</keyword>
<feature type="transmembrane region" description="Helical" evidence="1">
    <location>
        <begin position="463"/>
        <end position="484"/>
    </location>
</feature>
<organism evidence="2 3">
    <name type="scientific">Phytohabitans aurantiacus</name>
    <dbReference type="NCBI Taxonomy" id="3016789"/>
    <lineage>
        <taxon>Bacteria</taxon>
        <taxon>Bacillati</taxon>
        <taxon>Actinomycetota</taxon>
        <taxon>Actinomycetes</taxon>
        <taxon>Micromonosporales</taxon>
        <taxon>Micromonosporaceae</taxon>
    </lineage>
</organism>
<keyword evidence="1" id="KW-1133">Transmembrane helix</keyword>
<proteinExistence type="predicted"/>
<evidence type="ECO:0000313" key="2">
    <source>
        <dbReference type="EMBL" id="GLH99936.1"/>
    </source>
</evidence>
<accession>A0ABQ5R245</accession>
<dbReference type="SUPFAM" id="SSF52949">
    <property type="entry name" value="Macro domain-like"/>
    <property type="match status" value="1"/>
</dbReference>
<gene>
    <name evidence="2" type="ORF">Pa4123_52120</name>
</gene>
<reference evidence="2" key="1">
    <citation type="submission" date="2022-12" db="EMBL/GenBank/DDBJ databases">
        <title>New Phytohabitans aurantiacus sp. RD004123 nov., an actinomycete isolated from soil.</title>
        <authorList>
            <person name="Triningsih D.W."/>
            <person name="Harunari E."/>
            <person name="Igarashi Y."/>
        </authorList>
    </citation>
    <scope>NUCLEOTIDE SEQUENCE</scope>
    <source>
        <strain evidence="2">RD004123</strain>
    </source>
</reference>
<dbReference type="InterPro" id="IPR027417">
    <property type="entry name" value="P-loop_NTPase"/>
</dbReference>
<name>A0ABQ5R245_9ACTN</name>
<evidence type="ECO:0008006" key="4">
    <source>
        <dbReference type="Google" id="ProtNLM"/>
    </source>
</evidence>
<dbReference type="Proteomes" id="UP001144280">
    <property type="component" value="Unassembled WGS sequence"/>
</dbReference>
<evidence type="ECO:0000313" key="3">
    <source>
        <dbReference type="Proteomes" id="UP001144280"/>
    </source>
</evidence>
<keyword evidence="3" id="KW-1185">Reference proteome</keyword>
<feature type="transmembrane region" description="Helical" evidence="1">
    <location>
        <begin position="496"/>
        <end position="516"/>
    </location>
</feature>
<dbReference type="InterPro" id="IPR043472">
    <property type="entry name" value="Macro_dom-like"/>
</dbReference>
<comment type="caution">
    <text evidence="2">The sequence shown here is derived from an EMBL/GenBank/DDBJ whole genome shotgun (WGS) entry which is preliminary data.</text>
</comment>
<dbReference type="Gene3D" id="3.40.220.10">
    <property type="entry name" value="Leucine Aminopeptidase, subunit E, domain 1"/>
    <property type="match status" value="1"/>
</dbReference>
<sequence>MVVAVNDQPWTLRIDTLAVSVGADGMGILAAEVATWLPPAVWDGVDFAKILPDQPAFFDVPEGHLPASALRRIIVATGRNPGQAPAAADRKHRLDAIGRATSAIVRSAARMGGRALGLPLLGTGAIGLSPHDVAAVAVPAARAALRSVAPRLEKLAFVCRDEATRRAIEQVWEYEELLVQAREQALANKAILAEADPVGLGEDDLRRVLDDDAVAWQPCLGQLAELRRIDAEREDLRAYLVATLDSEYELLRHDIDAGSAERSSRGHRSREWLRDTQSNIDRILAENREWHQLTRQRADAMKNLHRALVESMFFQLRLAINERLQLRALTQDRRARYRETLTKVPTGDLRADPEMATLVSTTAGTELEELTALDRTLRVSVGVAGPRGCGKSTLLKSRALWEKPGIAGGGVRIFLQAPASYAPREFLTYLYSLVCEEVLKGTSAEFRPGSDPSPPARLRAASLLSLVLLPALTFATGLAILASVAARTPMTPPTLVALGGAVVVAASVALLLLGVLKRLFAPRRPTAGPDHHKYLVEVALLALFGRLSASLPGAGRLLAVAAACGAVAVGAADRITPRQIAGAILLAAAAGSAVYWIPRRGRRRLPPVQAGTSEPGGHATVLRAARGVCLVIAVSAAQLVAVAAGTALLVVPATTANVDVRLVVGGMLAAGGCAALLVGSQWHQHLAQVMQRPGPTDAYVAQAVRDLRRLRYQRSVMSGWTGAAKVGTNGWLPFGMDLGASGSTTEADMPLVVPEIVDGIKRLLPARGPAVVAIDELDKIESVDKARDFLNEIKGILEAKDTRFLVSMSEDAIASFERRGLPFRDVFDSAFDEVVRVPYLNAEQARTLLNGRITGVPEPYLALAYCQSGGLPRDLIRATDRMISLAGSGEAGSPLAAIARDTIHRDLNGKRDAVTAAIKSMLVEPDVSAVLSSVQNLDVCEPLGPRRQPCLLDEHWLEPLSQLDPILHDGAVQDVPERRELLRLTVELVGYFYYCRTLLELFDVDNDITTDRLIHAVNDDRGRALDVLTRARQTFAVNPFVAWNQLSTMRTELGLAQWELPTPLCVGGHRLNPPSQGHN</sequence>
<dbReference type="RefSeq" id="WP_281899929.1">
    <property type="nucleotide sequence ID" value="NZ_BSDI01000029.1"/>
</dbReference>
<keyword evidence="1" id="KW-0472">Membrane</keyword>
<protein>
    <recommendedName>
        <fullName evidence="4">Macro domain-containing protein</fullName>
    </recommendedName>
</protein>
<feature type="transmembrane region" description="Helical" evidence="1">
    <location>
        <begin position="662"/>
        <end position="682"/>
    </location>
</feature>
<feature type="transmembrane region" description="Helical" evidence="1">
    <location>
        <begin position="628"/>
        <end position="650"/>
    </location>
</feature>
<evidence type="ECO:0000256" key="1">
    <source>
        <dbReference type="SAM" id="Phobius"/>
    </source>
</evidence>
<feature type="transmembrane region" description="Helical" evidence="1">
    <location>
        <begin position="578"/>
        <end position="597"/>
    </location>
</feature>
<dbReference type="EMBL" id="BSDI01000029">
    <property type="protein sequence ID" value="GLH99936.1"/>
    <property type="molecule type" value="Genomic_DNA"/>
</dbReference>
<dbReference type="SUPFAM" id="SSF52540">
    <property type="entry name" value="P-loop containing nucleoside triphosphate hydrolases"/>
    <property type="match status" value="1"/>
</dbReference>